<proteinExistence type="predicted"/>
<evidence type="ECO:0000313" key="2">
    <source>
        <dbReference type="EMBL" id="PIK44446.1"/>
    </source>
</evidence>
<name>A0A2G8K8W3_STIJA</name>
<keyword evidence="1" id="KW-0472">Membrane</keyword>
<keyword evidence="1" id="KW-0812">Transmembrane</keyword>
<protein>
    <recommendedName>
        <fullName evidence="4">Immunoglobulin subtype domain-containing protein</fullName>
    </recommendedName>
</protein>
<evidence type="ECO:0000256" key="1">
    <source>
        <dbReference type="SAM" id="Phobius"/>
    </source>
</evidence>
<dbReference type="InterPro" id="IPR036179">
    <property type="entry name" value="Ig-like_dom_sf"/>
</dbReference>
<keyword evidence="1" id="KW-1133">Transmembrane helix</keyword>
<dbReference type="Proteomes" id="UP000230750">
    <property type="component" value="Unassembled WGS sequence"/>
</dbReference>
<evidence type="ECO:0008006" key="4">
    <source>
        <dbReference type="Google" id="ProtNLM"/>
    </source>
</evidence>
<feature type="transmembrane region" description="Helical" evidence="1">
    <location>
        <begin position="28"/>
        <end position="46"/>
    </location>
</feature>
<dbReference type="EMBL" id="MRZV01000776">
    <property type="protein sequence ID" value="PIK44446.1"/>
    <property type="molecule type" value="Genomic_DNA"/>
</dbReference>
<gene>
    <name evidence="2" type="ORF">BSL78_18693</name>
</gene>
<dbReference type="SUPFAM" id="SSF48726">
    <property type="entry name" value="Immunoglobulin"/>
    <property type="match status" value="1"/>
</dbReference>
<organism evidence="2 3">
    <name type="scientific">Stichopus japonicus</name>
    <name type="common">Sea cucumber</name>
    <dbReference type="NCBI Taxonomy" id="307972"/>
    <lineage>
        <taxon>Eukaryota</taxon>
        <taxon>Metazoa</taxon>
        <taxon>Echinodermata</taxon>
        <taxon>Eleutherozoa</taxon>
        <taxon>Echinozoa</taxon>
        <taxon>Holothuroidea</taxon>
        <taxon>Aspidochirotacea</taxon>
        <taxon>Aspidochirotida</taxon>
        <taxon>Stichopodidae</taxon>
        <taxon>Apostichopus</taxon>
    </lineage>
</organism>
<feature type="non-terminal residue" evidence="2">
    <location>
        <position position="148"/>
    </location>
</feature>
<dbReference type="AlphaFoldDB" id="A0A2G8K8W3"/>
<accession>A0A2G8K8W3</accession>
<comment type="caution">
    <text evidence="2">The sequence shown here is derived from an EMBL/GenBank/DDBJ whole genome shotgun (WGS) entry which is preliminary data.</text>
</comment>
<evidence type="ECO:0000313" key="3">
    <source>
        <dbReference type="Proteomes" id="UP000230750"/>
    </source>
</evidence>
<sequence length="148" mass="17242">MGWFYRIETVWDYCLHGNMQDSIRHFDFMIMFSSLFMLSILVVQGFCQTCPTNQHVEIMETKTIYCDVGGNVEGYYWYQGSISLTQPILRLENGVKGGEKYDDDHYDITSEGNMKIINARLEQEASYTYAVIFENGTVWRRSISVLII</sequence>
<keyword evidence="3" id="KW-1185">Reference proteome</keyword>
<reference evidence="2 3" key="1">
    <citation type="journal article" date="2017" name="PLoS Biol.">
        <title>The sea cucumber genome provides insights into morphological evolution and visceral regeneration.</title>
        <authorList>
            <person name="Zhang X."/>
            <person name="Sun L."/>
            <person name="Yuan J."/>
            <person name="Sun Y."/>
            <person name="Gao Y."/>
            <person name="Zhang L."/>
            <person name="Li S."/>
            <person name="Dai H."/>
            <person name="Hamel J.F."/>
            <person name="Liu C."/>
            <person name="Yu Y."/>
            <person name="Liu S."/>
            <person name="Lin W."/>
            <person name="Guo K."/>
            <person name="Jin S."/>
            <person name="Xu P."/>
            <person name="Storey K.B."/>
            <person name="Huan P."/>
            <person name="Zhang T."/>
            <person name="Zhou Y."/>
            <person name="Zhang J."/>
            <person name="Lin C."/>
            <person name="Li X."/>
            <person name="Xing L."/>
            <person name="Huo D."/>
            <person name="Sun M."/>
            <person name="Wang L."/>
            <person name="Mercier A."/>
            <person name="Li F."/>
            <person name="Yang H."/>
            <person name="Xiang J."/>
        </authorList>
    </citation>
    <scope>NUCLEOTIDE SEQUENCE [LARGE SCALE GENOMIC DNA]</scope>
    <source>
        <strain evidence="2">Shaxun</strain>
        <tissue evidence="2">Muscle</tissue>
    </source>
</reference>